<gene>
    <name evidence="3" type="ORF">EJA10_19320</name>
</gene>
<reference evidence="4" key="1">
    <citation type="submission" date="2018-12" db="EMBL/GenBank/DDBJ databases">
        <title>Bacillus chawlae sp. nov., Bacillus glennii sp. nov., and Bacillus saganii sp. nov. Isolated from the Vehicle Assembly Building at Kennedy Space Center where the Viking Spacecraft were Assembled.</title>
        <authorList>
            <person name="Seuylemezian A."/>
            <person name="Vaishampayan P."/>
        </authorList>
    </citation>
    <scope>NUCLEOTIDE SEQUENCE [LARGE SCALE GENOMIC DNA]</scope>
    <source>
        <strain evidence="4">DSM 13966</strain>
    </source>
</reference>
<feature type="transmembrane region" description="Helical" evidence="2">
    <location>
        <begin position="199"/>
        <end position="217"/>
    </location>
</feature>
<keyword evidence="2" id="KW-0812">Transmembrane</keyword>
<dbReference type="EMBL" id="RSFW01000024">
    <property type="protein sequence ID" value="RSD24434.1"/>
    <property type="molecule type" value="Genomic_DNA"/>
</dbReference>
<feature type="transmembrane region" description="Helical" evidence="2">
    <location>
        <begin position="977"/>
        <end position="1001"/>
    </location>
</feature>
<feature type="transmembrane region" description="Helical" evidence="2">
    <location>
        <begin position="281"/>
        <end position="301"/>
    </location>
</feature>
<feature type="transmembrane region" description="Helical" evidence="2">
    <location>
        <begin position="717"/>
        <end position="735"/>
    </location>
</feature>
<comment type="caution">
    <text evidence="3">The sequence shown here is derived from an EMBL/GenBank/DDBJ whole genome shotgun (WGS) entry which is preliminary data.</text>
</comment>
<dbReference type="OrthoDB" id="1815069at2"/>
<dbReference type="RefSeq" id="WP_125481671.1">
    <property type="nucleotide sequence ID" value="NZ_RSFW01000024.1"/>
</dbReference>
<feature type="transmembrane region" description="Helical" evidence="2">
    <location>
        <begin position="382"/>
        <end position="400"/>
    </location>
</feature>
<name>A0A427TK87_9BACI</name>
<feature type="transmembrane region" description="Helical" evidence="2">
    <location>
        <begin position="1030"/>
        <end position="1047"/>
    </location>
</feature>
<feature type="transmembrane region" description="Helical" evidence="2">
    <location>
        <begin position="575"/>
        <end position="597"/>
    </location>
</feature>
<feature type="transmembrane region" description="Helical" evidence="2">
    <location>
        <begin position="502"/>
        <end position="534"/>
    </location>
</feature>
<feature type="transmembrane region" description="Helical" evidence="2">
    <location>
        <begin position="657"/>
        <end position="674"/>
    </location>
</feature>
<feature type="transmembrane region" description="Helical" evidence="2">
    <location>
        <begin position="1059"/>
        <end position="1076"/>
    </location>
</feature>
<feature type="transmembrane region" description="Helical" evidence="2">
    <location>
        <begin position="686"/>
        <end position="708"/>
    </location>
</feature>
<proteinExistence type="predicted"/>
<organism evidence="3 4">
    <name type="scientific">Mesobacillus subterraneus</name>
    <dbReference type="NCBI Taxonomy" id="285983"/>
    <lineage>
        <taxon>Bacteria</taxon>
        <taxon>Bacillati</taxon>
        <taxon>Bacillota</taxon>
        <taxon>Bacilli</taxon>
        <taxon>Bacillales</taxon>
        <taxon>Bacillaceae</taxon>
        <taxon>Mesobacillus</taxon>
    </lineage>
</organism>
<feature type="transmembrane region" description="Helical" evidence="2">
    <location>
        <begin position="164"/>
        <end position="184"/>
    </location>
</feature>
<feature type="transmembrane region" description="Helical" evidence="2">
    <location>
        <begin position="435"/>
        <end position="453"/>
    </location>
</feature>
<feature type="region of interest" description="Disordered" evidence="1">
    <location>
        <begin position="54"/>
        <end position="94"/>
    </location>
</feature>
<evidence type="ECO:0000313" key="4">
    <source>
        <dbReference type="Proteomes" id="UP000279911"/>
    </source>
</evidence>
<feature type="transmembrane region" description="Helical" evidence="2">
    <location>
        <begin position="307"/>
        <end position="324"/>
    </location>
</feature>
<keyword evidence="2" id="KW-1133">Transmembrane helix</keyword>
<protein>
    <recommendedName>
        <fullName evidence="5">DUF2157 domain-containing protein</fullName>
    </recommendedName>
</protein>
<feature type="transmembrane region" description="Helical" evidence="2">
    <location>
        <begin position="412"/>
        <end position="429"/>
    </location>
</feature>
<evidence type="ECO:0000313" key="3">
    <source>
        <dbReference type="EMBL" id="RSD24434.1"/>
    </source>
</evidence>
<feature type="transmembrane region" description="Helical" evidence="2">
    <location>
        <begin position="768"/>
        <end position="786"/>
    </location>
</feature>
<feature type="transmembrane region" description="Helical" evidence="2">
    <location>
        <begin position="792"/>
        <end position="808"/>
    </location>
</feature>
<feature type="transmembrane region" description="Helical" evidence="2">
    <location>
        <begin position="820"/>
        <end position="836"/>
    </location>
</feature>
<evidence type="ECO:0008006" key="5">
    <source>
        <dbReference type="Google" id="ProtNLM"/>
    </source>
</evidence>
<accession>A0A427TK87</accession>
<feature type="transmembrane region" description="Helical" evidence="2">
    <location>
        <begin position="948"/>
        <end position="965"/>
    </location>
</feature>
<evidence type="ECO:0000256" key="2">
    <source>
        <dbReference type="SAM" id="Phobius"/>
    </source>
</evidence>
<feature type="transmembrane region" description="Helical" evidence="2">
    <location>
        <begin position="136"/>
        <end position="157"/>
    </location>
</feature>
<feature type="transmembrane region" description="Helical" evidence="2">
    <location>
        <begin position="924"/>
        <end position="942"/>
    </location>
</feature>
<feature type="transmembrane region" description="Helical" evidence="2">
    <location>
        <begin position="866"/>
        <end position="884"/>
    </location>
</feature>
<feature type="transmembrane region" description="Helical" evidence="2">
    <location>
        <begin position="609"/>
        <end position="626"/>
    </location>
</feature>
<feature type="transmembrane region" description="Helical" evidence="2">
    <location>
        <begin position="250"/>
        <end position="269"/>
    </location>
</feature>
<evidence type="ECO:0000256" key="1">
    <source>
        <dbReference type="SAM" id="MobiDB-lite"/>
    </source>
</evidence>
<sequence>MDFTPNEEKRRVFRNELYHLKERGYISKQEYNTVSEAHNEYFNDLLHEKEKIENQRQQQVEKTEQVSASKTPAPVPAQIPVSTQPQPVKVRPKKSAEEIRERNISWSLNIGVIMLLIGGLFVATSNWETMASWMKAGSIALVSALFYGLAFVSYRVLKIEKTAFAFVVLGSLFLPIFTLSLGWFELLGPVLSFYGEGRFILGTISSSVLIPIYILLARKLSSRLFVWFTYIASTVSAAYLLRTFGLESDGFYLGLILFNTLLITLYHYLKKIGQHPLFAKELAIYSQANLVLSTLLLLFFYENAIFNGFNLILTAVVYLAMVFIDGRKEYHFVFSGMFVYGSYQILENLSFPEASIIGYSLLGFVFVLLPKLIDDQYSLKKSFQFTSAAVSGLAFVYITAEGMMLRSGTPSFTLFAAYLIIAANFLYLANVNSKLIFRYLSPIFLASALFEAVLQIGNWLYIENLYLPIFFIGFTLFMGGSWQVKPKFLQVIRTSSRDVGMAIMLFMVLVAFASFGWWELGLMFLLTSFTFFIMTRVEKRALLPMAGQWAAPVSLGLSVASLGEELNILSEHYHHFLGLPGSFAIAGVVLLGLSKILSNRKENELAHKTFYISHGFYASSLFFTFTAPVPNIYGESLIWLGGILMSLLLYKTTKASTVAYTAGVISLAWYLITIDSINEEIVPFTSFAEAILFPAGGWLLLGAAAVLVRKDRELSNSFAWVAHVYMAPTLLLTFIMYQEKAIWTFLIAMIVYGSNLFFVKKEWKIKSLLYAAFIAMFLVVKTAIIHLYSQDLGHYAFLTSSLLIAAFWYKSSAAFRQRTLYFLVPFSFIGIATFLLVYPYSWALFGFTSGYATALLILLHRIKWDLLAIVPLILFYYGTQQIIFQERMEAVWDILLLASLGVLLLCVGRYVYQNLWEKGGAYGIRSLDAYTVTGFIFFLSLLPLAMETFWAQIVHGLLVSAGLWVQSRRVHGKGIEAIRFIAGAYLLLPYYAAVGQITIPLIWEREVYILPFVVLVIFLRFMFKGKQAKITGYIQWAVLVIVSLLLIQDGLASNTVYDALILGSLSLISMLAGMWLRVKAYFFVGAGVLLLNVLLQTRPFWGNLPWWGYLLIAGSILIGVASFNEWNKQKGAKGEKTFFVRLKEKLILKLKNWN</sequence>
<feature type="compositionally biased region" description="Basic and acidic residues" evidence="1">
    <location>
        <begin position="54"/>
        <end position="64"/>
    </location>
</feature>
<feature type="transmembrane region" description="Helical" evidence="2">
    <location>
        <begin position="741"/>
        <end position="759"/>
    </location>
</feature>
<feature type="transmembrane region" description="Helical" evidence="2">
    <location>
        <begin position="1107"/>
        <end position="1126"/>
    </location>
</feature>
<dbReference type="Proteomes" id="UP000279911">
    <property type="component" value="Unassembled WGS sequence"/>
</dbReference>
<feature type="transmembrane region" description="Helical" evidence="2">
    <location>
        <begin position="890"/>
        <end position="912"/>
    </location>
</feature>
<feature type="transmembrane region" description="Helical" evidence="2">
    <location>
        <begin position="465"/>
        <end position="482"/>
    </location>
</feature>
<dbReference type="AlphaFoldDB" id="A0A427TK87"/>
<feature type="transmembrane region" description="Helical" evidence="2">
    <location>
        <begin position="345"/>
        <end position="370"/>
    </location>
</feature>
<feature type="transmembrane region" description="Helical" evidence="2">
    <location>
        <begin position="1007"/>
        <end position="1023"/>
    </location>
</feature>
<feature type="transmembrane region" description="Helical" evidence="2">
    <location>
        <begin position="842"/>
        <end position="859"/>
    </location>
</feature>
<feature type="transmembrane region" description="Helical" evidence="2">
    <location>
        <begin position="1081"/>
        <end position="1101"/>
    </location>
</feature>
<feature type="transmembrane region" description="Helical" evidence="2">
    <location>
        <begin position="224"/>
        <end position="244"/>
    </location>
</feature>
<keyword evidence="2" id="KW-0472">Membrane</keyword>
<feature type="transmembrane region" description="Helical" evidence="2">
    <location>
        <begin position="632"/>
        <end position="650"/>
    </location>
</feature>
<feature type="transmembrane region" description="Helical" evidence="2">
    <location>
        <begin position="104"/>
        <end position="124"/>
    </location>
</feature>